<proteinExistence type="predicted"/>
<sequence length="91" mass="9530">MTGPTQPLIDALCARGGWTPDADRALSNGAPGGNLAGTSSQSREESAPLRQKPLGPRQGRKPRTIAQTIPQRSRASAGISRSNNLRPTVLS</sequence>
<feature type="compositionally biased region" description="Polar residues" evidence="1">
    <location>
        <begin position="65"/>
        <end position="91"/>
    </location>
</feature>
<reference evidence="2 3" key="1">
    <citation type="submission" date="2018-04" db="EMBL/GenBank/DDBJ databases">
        <title>WGS assembly of Panicum hallii var. hallii HAL2.</title>
        <authorList>
            <person name="Lovell J."/>
            <person name="Jenkins J."/>
            <person name="Lowry D."/>
            <person name="Mamidi S."/>
            <person name="Sreedasyam A."/>
            <person name="Weng X."/>
            <person name="Barry K."/>
            <person name="Bonette J."/>
            <person name="Campitelli B."/>
            <person name="Daum C."/>
            <person name="Gordon S."/>
            <person name="Gould B."/>
            <person name="Lipzen A."/>
            <person name="MacQueen A."/>
            <person name="Palacio-Mejia J."/>
            <person name="Plott C."/>
            <person name="Shakirov E."/>
            <person name="Shu S."/>
            <person name="Yoshinaga Y."/>
            <person name="Zane M."/>
            <person name="Rokhsar D."/>
            <person name="Grimwood J."/>
            <person name="Schmutz J."/>
            <person name="Juenger T."/>
        </authorList>
    </citation>
    <scope>NUCLEOTIDE SEQUENCE [LARGE SCALE GENOMIC DNA]</scope>
    <source>
        <strain evidence="3">cv. HAL2</strain>
    </source>
</reference>
<dbReference type="Proteomes" id="UP000244336">
    <property type="component" value="Chromosome 6"/>
</dbReference>
<protein>
    <submittedName>
        <fullName evidence="2">Uncharacterized protein</fullName>
    </submittedName>
</protein>
<keyword evidence="3" id="KW-1185">Reference proteome</keyword>
<dbReference type="EMBL" id="CM009754">
    <property type="protein sequence ID" value="PUZ51750.1"/>
    <property type="molecule type" value="Genomic_DNA"/>
</dbReference>
<gene>
    <name evidence="2" type="ORF">GQ55_6G214400</name>
</gene>
<evidence type="ECO:0000313" key="2">
    <source>
        <dbReference type="EMBL" id="PUZ51750.1"/>
    </source>
</evidence>
<dbReference type="AlphaFoldDB" id="A0A2T7D861"/>
<accession>A0A2T7D861</accession>
<evidence type="ECO:0000313" key="3">
    <source>
        <dbReference type="Proteomes" id="UP000244336"/>
    </source>
</evidence>
<dbReference type="Gramene" id="PUZ51750">
    <property type="protein sequence ID" value="PUZ51750"/>
    <property type="gene ID" value="GQ55_6G214400"/>
</dbReference>
<evidence type="ECO:0000256" key="1">
    <source>
        <dbReference type="SAM" id="MobiDB-lite"/>
    </source>
</evidence>
<organism evidence="2 3">
    <name type="scientific">Panicum hallii var. hallii</name>
    <dbReference type="NCBI Taxonomy" id="1504633"/>
    <lineage>
        <taxon>Eukaryota</taxon>
        <taxon>Viridiplantae</taxon>
        <taxon>Streptophyta</taxon>
        <taxon>Embryophyta</taxon>
        <taxon>Tracheophyta</taxon>
        <taxon>Spermatophyta</taxon>
        <taxon>Magnoliopsida</taxon>
        <taxon>Liliopsida</taxon>
        <taxon>Poales</taxon>
        <taxon>Poaceae</taxon>
        <taxon>PACMAD clade</taxon>
        <taxon>Panicoideae</taxon>
        <taxon>Panicodae</taxon>
        <taxon>Paniceae</taxon>
        <taxon>Panicinae</taxon>
        <taxon>Panicum</taxon>
        <taxon>Panicum sect. Panicum</taxon>
    </lineage>
</organism>
<feature type="region of interest" description="Disordered" evidence="1">
    <location>
        <begin position="15"/>
        <end position="91"/>
    </location>
</feature>
<name>A0A2T7D861_9POAL</name>